<dbReference type="NCBIfam" id="NF001138">
    <property type="entry name" value="PRK00143.1"/>
    <property type="match status" value="1"/>
</dbReference>
<evidence type="ECO:0000256" key="4">
    <source>
        <dbReference type="ARBA" id="ARBA00022741"/>
    </source>
</evidence>
<keyword evidence="2 9" id="KW-0808">Transferase</keyword>
<dbReference type="InterPro" id="IPR023382">
    <property type="entry name" value="MnmA-like_central_sf"/>
</dbReference>
<comment type="catalytic activity">
    <reaction evidence="8 9">
        <text>S-sulfanyl-L-cysteinyl-[protein] + uridine(34) in tRNA + AH2 + ATP = 2-thiouridine(34) in tRNA + L-cysteinyl-[protein] + A + AMP + diphosphate + H(+)</text>
        <dbReference type="Rhea" id="RHEA:47032"/>
        <dbReference type="Rhea" id="RHEA-COMP:10131"/>
        <dbReference type="Rhea" id="RHEA-COMP:11726"/>
        <dbReference type="Rhea" id="RHEA-COMP:11727"/>
        <dbReference type="Rhea" id="RHEA-COMP:11728"/>
        <dbReference type="ChEBI" id="CHEBI:13193"/>
        <dbReference type="ChEBI" id="CHEBI:15378"/>
        <dbReference type="ChEBI" id="CHEBI:17499"/>
        <dbReference type="ChEBI" id="CHEBI:29950"/>
        <dbReference type="ChEBI" id="CHEBI:30616"/>
        <dbReference type="ChEBI" id="CHEBI:33019"/>
        <dbReference type="ChEBI" id="CHEBI:61963"/>
        <dbReference type="ChEBI" id="CHEBI:65315"/>
        <dbReference type="ChEBI" id="CHEBI:87170"/>
        <dbReference type="ChEBI" id="CHEBI:456215"/>
        <dbReference type="EC" id="2.8.1.13"/>
    </reaction>
</comment>
<evidence type="ECO:0000256" key="6">
    <source>
        <dbReference type="ARBA" id="ARBA00022884"/>
    </source>
</evidence>
<dbReference type="Gene3D" id="3.40.50.620">
    <property type="entry name" value="HUPs"/>
    <property type="match status" value="1"/>
</dbReference>
<feature type="binding site" evidence="9">
    <location>
        <begin position="8"/>
        <end position="15"/>
    </location>
    <ligand>
        <name>ATP</name>
        <dbReference type="ChEBI" id="CHEBI:30616"/>
    </ligand>
</feature>
<evidence type="ECO:0000256" key="5">
    <source>
        <dbReference type="ARBA" id="ARBA00022840"/>
    </source>
</evidence>
<feature type="active site" description="Nucleophile" evidence="9">
    <location>
        <position position="97"/>
    </location>
</feature>
<comment type="caution">
    <text evidence="12">The sequence shown here is derived from an EMBL/GenBank/DDBJ whole genome shotgun (WGS) entry which is preliminary data.</text>
</comment>
<keyword evidence="9" id="KW-0963">Cytoplasm</keyword>
<dbReference type="PANTHER" id="PTHR11933:SF5">
    <property type="entry name" value="MITOCHONDRIAL TRNA-SPECIFIC 2-THIOURIDYLASE 1"/>
    <property type="match status" value="1"/>
</dbReference>
<evidence type="ECO:0000256" key="1">
    <source>
        <dbReference type="ARBA" id="ARBA00022555"/>
    </source>
</evidence>
<dbReference type="InterPro" id="IPR004506">
    <property type="entry name" value="MnmA-like"/>
</dbReference>
<dbReference type="Gene3D" id="2.40.30.10">
    <property type="entry name" value="Translation factors"/>
    <property type="match status" value="1"/>
</dbReference>
<comment type="subcellular location">
    <subcellularLocation>
        <location evidence="9">Cytoplasm</location>
    </subcellularLocation>
</comment>
<dbReference type="EC" id="2.8.1.13" evidence="9"/>
<dbReference type="Pfam" id="PF20258">
    <property type="entry name" value="tRNA_Me_trans_C"/>
    <property type="match status" value="1"/>
</dbReference>
<dbReference type="CDD" id="cd01998">
    <property type="entry name" value="MnmA_TRMU-like"/>
    <property type="match status" value="1"/>
</dbReference>
<dbReference type="InterPro" id="IPR046885">
    <property type="entry name" value="MnmA-like_C"/>
</dbReference>
<dbReference type="PANTHER" id="PTHR11933">
    <property type="entry name" value="TRNA 5-METHYLAMINOMETHYL-2-THIOURIDYLATE -METHYLTRANSFERASE"/>
    <property type="match status" value="1"/>
</dbReference>
<dbReference type="RefSeq" id="WP_295191047.1">
    <property type="nucleotide sequence ID" value="NZ_JAWJZA010000013.1"/>
</dbReference>
<comment type="caution">
    <text evidence="9">Lacks conserved residue(s) required for the propagation of feature annotation.</text>
</comment>
<feature type="binding site" evidence="9">
    <location>
        <position position="34"/>
    </location>
    <ligand>
        <name>ATP</name>
        <dbReference type="ChEBI" id="CHEBI:30616"/>
    </ligand>
</feature>
<evidence type="ECO:0000256" key="8">
    <source>
        <dbReference type="ARBA" id="ARBA00051542"/>
    </source>
</evidence>
<keyword evidence="3 9" id="KW-0819">tRNA processing</keyword>
<dbReference type="Gene3D" id="2.30.30.280">
    <property type="entry name" value="Adenine nucleotide alpha hydrolases-like domains"/>
    <property type="match status" value="1"/>
</dbReference>
<dbReference type="InterPro" id="IPR014729">
    <property type="entry name" value="Rossmann-like_a/b/a_fold"/>
</dbReference>
<dbReference type="GO" id="GO:0103016">
    <property type="term" value="F:tRNA-uridine 2-sulfurtransferase activity"/>
    <property type="evidence" value="ECO:0007669"/>
    <property type="project" value="UniProtKB-EC"/>
</dbReference>
<proteinExistence type="inferred from homology"/>
<keyword evidence="4 9" id="KW-0547">Nucleotide-binding</keyword>
<evidence type="ECO:0000259" key="11">
    <source>
        <dbReference type="Pfam" id="PF20259"/>
    </source>
</evidence>
<dbReference type="EMBL" id="JAWJZB010000010">
    <property type="protein sequence ID" value="MDV5088989.1"/>
    <property type="molecule type" value="Genomic_DNA"/>
</dbReference>
<organism evidence="12 13">
    <name type="scientific">Veillonella absiana</name>
    <dbReference type="NCBI Taxonomy" id="3079305"/>
    <lineage>
        <taxon>Bacteria</taxon>
        <taxon>Bacillati</taxon>
        <taxon>Bacillota</taxon>
        <taxon>Negativicutes</taxon>
        <taxon>Veillonellales</taxon>
        <taxon>Veillonellaceae</taxon>
        <taxon>Veillonella</taxon>
    </lineage>
</organism>
<evidence type="ECO:0000313" key="13">
    <source>
        <dbReference type="Proteomes" id="UP001272515"/>
    </source>
</evidence>
<dbReference type="NCBIfam" id="TIGR00420">
    <property type="entry name" value="trmU"/>
    <property type="match status" value="1"/>
</dbReference>
<accession>A0ABU3ZAQ6</accession>
<evidence type="ECO:0000313" key="12">
    <source>
        <dbReference type="EMBL" id="MDV5088989.1"/>
    </source>
</evidence>
<gene>
    <name evidence="9 12" type="primary">mnmA</name>
    <name evidence="12" type="ORF">RVY80_09140</name>
</gene>
<name>A0ABU3ZAQ6_9FIRM</name>
<keyword evidence="7" id="KW-1015">Disulfide bond</keyword>
<evidence type="ECO:0000256" key="7">
    <source>
        <dbReference type="ARBA" id="ARBA00023157"/>
    </source>
</evidence>
<feature type="domain" description="tRNA-specific 2-thiouridylase MnmA-like central" evidence="11">
    <location>
        <begin position="213"/>
        <end position="267"/>
    </location>
</feature>
<dbReference type="Pfam" id="PF20259">
    <property type="entry name" value="tRNA_Me_trans_M"/>
    <property type="match status" value="1"/>
</dbReference>
<dbReference type="HAMAP" id="MF_00144">
    <property type="entry name" value="tRNA_thiouridyl_MnmA"/>
    <property type="match status" value="1"/>
</dbReference>
<feature type="site" description="Interaction with tRNA" evidence="9">
    <location>
        <position position="122"/>
    </location>
</feature>
<protein>
    <recommendedName>
        <fullName evidence="9">tRNA-specific 2-thiouridylase MnmA</fullName>
        <ecNumber evidence="9">2.8.1.13</ecNumber>
    </recommendedName>
</protein>
<dbReference type="InterPro" id="IPR046884">
    <property type="entry name" value="MnmA-like_central"/>
</dbReference>
<feature type="region of interest" description="Interaction with tRNA" evidence="9">
    <location>
        <begin position="145"/>
        <end position="147"/>
    </location>
</feature>
<keyword evidence="5 9" id="KW-0067">ATP-binding</keyword>
<feature type="site" description="Interaction with tRNA" evidence="9">
    <location>
        <position position="333"/>
    </location>
</feature>
<evidence type="ECO:0000256" key="9">
    <source>
        <dbReference type="HAMAP-Rule" id="MF_00144"/>
    </source>
</evidence>
<keyword evidence="6 9" id="KW-0694">RNA-binding</keyword>
<keyword evidence="13" id="KW-1185">Reference proteome</keyword>
<evidence type="ECO:0000256" key="3">
    <source>
        <dbReference type="ARBA" id="ARBA00022694"/>
    </source>
</evidence>
<dbReference type="Proteomes" id="UP001272515">
    <property type="component" value="Unassembled WGS sequence"/>
</dbReference>
<sequence>MEKVVAVAMSGGVDSSLTAAMLLKQGYKVFGITLWLWVSGTDYDSVPLAVTDAKKMCDFLGIEHHVIDARDVFYENVVDYFVKEYSYGRTPNPCVFCNKNIKFDLMLERAIELGATHMVTGHYAQVNYNEEAKRYELHKGTDSTKDQSYVMYNMNQRILSHLMFPLGNQCKTETRKMAAEYNLPVANKPDSEDICFLPNGNYQKLITEEMDSKPKPGNIVLESGEVLGKHNGLFNYTIGQRKGLGIAYKTPLYVIRLDGERNEVVVGTDEGLFTNRMICKFYNHLDGEFPKELRAEGKIRYAANPSPCVARILADDTMEVVFEEAQRAITPGQSVAFYDGTRLLGGAVIDKVC</sequence>
<evidence type="ECO:0000256" key="2">
    <source>
        <dbReference type="ARBA" id="ARBA00022679"/>
    </source>
</evidence>
<feature type="domain" description="tRNA-specific 2-thiouridylase MnmA-like C-terminal" evidence="10">
    <location>
        <begin position="281"/>
        <end position="349"/>
    </location>
</feature>
<feature type="binding site" evidence="9">
    <location>
        <position position="121"/>
    </location>
    <ligand>
        <name>ATP</name>
        <dbReference type="ChEBI" id="CHEBI:30616"/>
    </ligand>
</feature>
<keyword evidence="1 9" id="KW-0820">tRNA-binding</keyword>
<dbReference type="SUPFAM" id="SSF52402">
    <property type="entry name" value="Adenine nucleotide alpha hydrolases-like"/>
    <property type="match status" value="1"/>
</dbReference>
<feature type="region of interest" description="Interaction with tRNA" evidence="9">
    <location>
        <begin position="300"/>
        <end position="301"/>
    </location>
</feature>
<evidence type="ECO:0000259" key="10">
    <source>
        <dbReference type="Pfam" id="PF20258"/>
    </source>
</evidence>
<feature type="active site" description="Cysteine persulfide intermediate" evidence="9">
    <location>
        <position position="195"/>
    </location>
</feature>
<comment type="function">
    <text evidence="9">Catalyzes the 2-thiolation of uridine at the wobble position (U34) of tRNA, leading to the formation of s(2)U34.</text>
</comment>
<comment type="similarity">
    <text evidence="9">Belongs to the MnmA/TRMU family.</text>
</comment>
<dbReference type="Pfam" id="PF03054">
    <property type="entry name" value="tRNA_Me_trans"/>
    <property type="match status" value="1"/>
</dbReference>
<reference evidence="12 13" key="1">
    <citation type="submission" date="2023-10" db="EMBL/GenBank/DDBJ databases">
        <title>Veillonella sp. nov., isolated from a pig farm feces dump.</title>
        <authorList>
            <person name="Chang Y.-H."/>
        </authorList>
    </citation>
    <scope>NUCLEOTIDE SEQUENCE [LARGE SCALE GENOMIC DNA]</scope>
    <source>
        <strain evidence="12 13">YH-vei2233</strain>
    </source>
</reference>